<evidence type="ECO:0000313" key="7">
    <source>
        <dbReference type="Proteomes" id="UP001230156"/>
    </source>
</evidence>
<dbReference type="Pfam" id="PF25917">
    <property type="entry name" value="BSH_RND"/>
    <property type="match status" value="1"/>
</dbReference>
<organism evidence="6 7">
    <name type="scientific">Dongia sedimenti</name>
    <dbReference type="NCBI Taxonomy" id="3064282"/>
    <lineage>
        <taxon>Bacteria</taxon>
        <taxon>Pseudomonadati</taxon>
        <taxon>Pseudomonadota</taxon>
        <taxon>Alphaproteobacteria</taxon>
        <taxon>Rhodospirillales</taxon>
        <taxon>Dongiaceae</taxon>
        <taxon>Dongia</taxon>
    </lineage>
</organism>
<dbReference type="Pfam" id="PF25944">
    <property type="entry name" value="Beta-barrel_RND"/>
    <property type="match status" value="1"/>
</dbReference>
<dbReference type="Gene3D" id="2.40.30.170">
    <property type="match status" value="1"/>
</dbReference>
<dbReference type="Gene3D" id="2.40.50.100">
    <property type="match status" value="1"/>
</dbReference>
<accession>A0ABU0YHM8</accession>
<name>A0ABU0YHM8_9PROT</name>
<comment type="caution">
    <text evidence="6">The sequence shown here is derived from an EMBL/GenBank/DDBJ whole genome shotgun (WGS) entry which is preliminary data.</text>
</comment>
<reference evidence="7" key="1">
    <citation type="submission" date="2023-08" db="EMBL/GenBank/DDBJ databases">
        <title>Rhodospirillaceae gen. nov., a novel taxon isolated from the Yangtze River Yuezi River estuary sludge.</title>
        <authorList>
            <person name="Ruan L."/>
        </authorList>
    </citation>
    <scope>NUCLEOTIDE SEQUENCE [LARGE SCALE GENOMIC DNA]</scope>
    <source>
        <strain evidence="7">R-7</strain>
    </source>
</reference>
<dbReference type="RefSeq" id="WP_379953561.1">
    <property type="nucleotide sequence ID" value="NZ_JAUYVI010000001.1"/>
</dbReference>
<gene>
    <name evidence="6" type="ORF">Q8A70_00860</name>
</gene>
<dbReference type="Proteomes" id="UP001230156">
    <property type="component" value="Unassembled WGS sequence"/>
</dbReference>
<dbReference type="InterPro" id="IPR006143">
    <property type="entry name" value="RND_pump_MFP"/>
</dbReference>
<comment type="similarity">
    <text evidence="2">Belongs to the membrane fusion protein (MFP) (TC 8.A.1) family.</text>
</comment>
<keyword evidence="7" id="KW-1185">Reference proteome</keyword>
<dbReference type="PANTHER" id="PTHR30158">
    <property type="entry name" value="ACRA/E-RELATED COMPONENT OF DRUG EFFLUX TRANSPORTER"/>
    <property type="match status" value="1"/>
</dbReference>
<dbReference type="SUPFAM" id="SSF111369">
    <property type="entry name" value="HlyD-like secretion proteins"/>
    <property type="match status" value="1"/>
</dbReference>
<evidence type="ECO:0000259" key="5">
    <source>
        <dbReference type="Pfam" id="PF25967"/>
    </source>
</evidence>
<dbReference type="EMBL" id="JAUYVI010000001">
    <property type="protein sequence ID" value="MDQ7246188.1"/>
    <property type="molecule type" value="Genomic_DNA"/>
</dbReference>
<dbReference type="NCBIfam" id="TIGR01730">
    <property type="entry name" value="RND_mfp"/>
    <property type="match status" value="1"/>
</dbReference>
<evidence type="ECO:0000259" key="4">
    <source>
        <dbReference type="Pfam" id="PF25944"/>
    </source>
</evidence>
<feature type="domain" description="Multidrug resistance protein MdtA-like barrel-sandwich hybrid" evidence="3">
    <location>
        <begin position="66"/>
        <end position="209"/>
    </location>
</feature>
<evidence type="ECO:0000256" key="1">
    <source>
        <dbReference type="ARBA" id="ARBA00004196"/>
    </source>
</evidence>
<dbReference type="InterPro" id="IPR058626">
    <property type="entry name" value="MdtA-like_b-barrel"/>
</dbReference>
<protein>
    <submittedName>
        <fullName evidence="6">Efflux RND transporter periplasmic adaptor subunit</fullName>
    </submittedName>
</protein>
<sequence>MMRRILSTLLTFGLLSASLALIEPLGSVLRAQELEADLPLPVTVSTLAPERVVLQDELPGRVAPFRRVEIRPQIGGLILESQANEGSRVTAGDVLFRIDPAPLKADLAIAEAALARAIAAEAYARRGLERSDTLLARNITSGEKNDAARNEVALAAASLAEARAAVARRRLDLEFATLRSPIDGYVAAGIADIGGLAALGAERALAVVQDLDKVYVDLRLPAARLDAIQRAAGQGLGLVEILTDRGRVHPQKGQLKFSDVIVDPGTGNVSVRIEVSNPGLALLPGMFVRARVPRGVLPDALLVPEEAVLRAGAGGAQVVVVSGDGEAMRRDVTLGDVIGDRIVVTSGLNQGESVAIRGQDRIPAGAPTKVTVRGAAALPPAGQS</sequence>
<dbReference type="Gene3D" id="1.10.287.470">
    <property type="entry name" value="Helix hairpin bin"/>
    <property type="match status" value="1"/>
</dbReference>
<proteinExistence type="inferred from homology"/>
<evidence type="ECO:0000259" key="3">
    <source>
        <dbReference type="Pfam" id="PF25917"/>
    </source>
</evidence>
<feature type="domain" description="Multidrug resistance protein MdtA-like C-terminal permuted SH3" evidence="5">
    <location>
        <begin position="299"/>
        <end position="361"/>
    </location>
</feature>
<dbReference type="Pfam" id="PF25967">
    <property type="entry name" value="RND-MFP_C"/>
    <property type="match status" value="1"/>
</dbReference>
<dbReference type="InterPro" id="IPR058627">
    <property type="entry name" value="MdtA-like_C"/>
</dbReference>
<evidence type="ECO:0000256" key="2">
    <source>
        <dbReference type="ARBA" id="ARBA00009477"/>
    </source>
</evidence>
<comment type="subcellular location">
    <subcellularLocation>
        <location evidence="1">Cell envelope</location>
    </subcellularLocation>
</comment>
<dbReference type="Gene3D" id="2.40.420.20">
    <property type="match status" value="1"/>
</dbReference>
<dbReference type="InterPro" id="IPR058625">
    <property type="entry name" value="MdtA-like_BSH"/>
</dbReference>
<dbReference type="PANTHER" id="PTHR30158:SF3">
    <property type="entry name" value="MULTIDRUG EFFLUX PUMP SUBUNIT ACRA-RELATED"/>
    <property type="match status" value="1"/>
</dbReference>
<feature type="domain" description="Multidrug resistance protein MdtA-like beta-barrel" evidence="4">
    <location>
        <begin position="214"/>
        <end position="293"/>
    </location>
</feature>
<evidence type="ECO:0000313" key="6">
    <source>
        <dbReference type="EMBL" id="MDQ7246188.1"/>
    </source>
</evidence>